<evidence type="ECO:0000313" key="3">
    <source>
        <dbReference type="Proteomes" id="UP000275846"/>
    </source>
</evidence>
<accession>A0A183T0P2</accession>
<protein>
    <submittedName>
        <fullName evidence="2 4">Uncharacterized protein</fullName>
    </submittedName>
</protein>
<name>A0A183T0P2_SCHSO</name>
<keyword evidence="3" id="KW-1185">Reference proteome</keyword>
<sequence length="366" mass="40414">MDELPPHSVTWFTELVDGSINEDLDSYLRDQADSLQSTGESGRQGPKRSSKVDARRSYTLNSLADPTNSTSGSSSVTTELAQLEPQKLKQRISLAFLCLQRAIEFTRRSPGAAVDDAGWLEVANTLAKTTLAVSQQLAIMQAICKSKMIPAEGITLMLKPLKISKQQKKYTDPTDVFFSDLTALADQTCLAECCWRPWQACAENLLDTLASSQSLELKDIWQRRFILQAADVLLSAGKWEHLFSLACRCILFKRLGWSNTFASIAKFAQEKVNLRVMTLAKNTLNAVSFSNITPIAYYQLKNWWSSTGQEGTEPVNSAMNGSGKVSMVPLRGSTATPQVTSEMKEDRSTVLWHSAASAVEKVVGRM</sequence>
<dbReference type="Proteomes" id="UP000275846">
    <property type="component" value="Unassembled WGS sequence"/>
</dbReference>
<dbReference type="EMBL" id="UYSU01035611">
    <property type="protein sequence ID" value="VDL96425.1"/>
    <property type="molecule type" value="Genomic_DNA"/>
</dbReference>
<dbReference type="WBParaSite" id="SSLN_0001041401-mRNA-1">
    <property type="protein sequence ID" value="SSLN_0001041401-mRNA-1"/>
    <property type="gene ID" value="SSLN_0001041401"/>
</dbReference>
<dbReference type="AlphaFoldDB" id="A0A183T0P2"/>
<feature type="compositionally biased region" description="Low complexity" evidence="1">
    <location>
        <begin position="67"/>
        <end position="78"/>
    </location>
</feature>
<evidence type="ECO:0000313" key="2">
    <source>
        <dbReference type="EMBL" id="VDL96425.1"/>
    </source>
</evidence>
<evidence type="ECO:0000313" key="4">
    <source>
        <dbReference type="WBParaSite" id="SSLN_0001041401-mRNA-1"/>
    </source>
</evidence>
<gene>
    <name evidence="2" type="ORF">SSLN_LOCUS10040</name>
</gene>
<proteinExistence type="predicted"/>
<evidence type="ECO:0000256" key="1">
    <source>
        <dbReference type="SAM" id="MobiDB-lite"/>
    </source>
</evidence>
<reference evidence="2 3" key="2">
    <citation type="submission" date="2018-11" db="EMBL/GenBank/DDBJ databases">
        <authorList>
            <consortium name="Pathogen Informatics"/>
        </authorList>
    </citation>
    <scope>NUCLEOTIDE SEQUENCE [LARGE SCALE GENOMIC DNA]</scope>
    <source>
        <strain evidence="2 3">NST_G2</strain>
    </source>
</reference>
<feature type="region of interest" description="Disordered" evidence="1">
    <location>
        <begin position="34"/>
        <end position="78"/>
    </location>
</feature>
<reference evidence="4" key="1">
    <citation type="submission" date="2016-06" db="UniProtKB">
        <authorList>
            <consortium name="WormBaseParasite"/>
        </authorList>
    </citation>
    <scope>IDENTIFICATION</scope>
</reference>
<organism evidence="4">
    <name type="scientific">Schistocephalus solidus</name>
    <name type="common">Tapeworm</name>
    <dbReference type="NCBI Taxonomy" id="70667"/>
    <lineage>
        <taxon>Eukaryota</taxon>
        <taxon>Metazoa</taxon>
        <taxon>Spiralia</taxon>
        <taxon>Lophotrochozoa</taxon>
        <taxon>Platyhelminthes</taxon>
        <taxon>Cestoda</taxon>
        <taxon>Eucestoda</taxon>
        <taxon>Diphyllobothriidea</taxon>
        <taxon>Diphyllobothriidae</taxon>
        <taxon>Schistocephalus</taxon>
    </lineage>
</organism>